<dbReference type="GO" id="GO:0035529">
    <property type="term" value="F:NADH pyrophosphatase activity"/>
    <property type="evidence" value="ECO:0007669"/>
    <property type="project" value="TreeGrafter"/>
</dbReference>
<dbReference type="EC" id="3.6.1.22" evidence="4"/>
<evidence type="ECO:0000256" key="6">
    <source>
        <dbReference type="ARBA" id="ARBA00022801"/>
    </source>
</evidence>
<comment type="similarity">
    <text evidence="3">Belongs to the Nudix hydrolase family. NudC subfamily.</text>
</comment>
<dbReference type="InterPro" id="IPR050241">
    <property type="entry name" value="NAD-cap_RNA_hydrolase_NudC"/>
</dbReference>
<dbReference type="SUPFAM" id="SSF55811">
    <property type="entry name" value="Nudix"/>
    <property type="match status" value="1"/>
</dbReference>
<dbReference type="EMBL" id="CAEZYA010000026">
    <property type="protein sequence ID" value="CAB4707601.1"/>
    <property type="molecule type" value="Genomic_DNA"/>
</dbReference>
<evidence type="ECO:0000256" key="5">
    <source>
        <dbReference type="ARBA" id="ARBA00022723"/>
    </source>
</evidence>
<accession>A0A6J6YKS0</accession>
<comment type="cofactor">
    <cofactor evidence="1">
        <name>Mg(2+)</name>
        <dbReference type="ChEBI" id="CHEBI:18420"/>
    </cofactor>
</comment>
<evidence type="ECO:0000256" key="9">
    <source>
        <dbReference type="ARBA" id="ARBA00023679"/>
    </source>
</evidence>
<evidence type="ECO:0000313" key="14">
    <source>
        <dbReference type="EMBL" id="CAB4854810.1"/>
    </source>
</evidence>
<evidence type="ECO:0000256" key="3">
    <source>
        <dbReference type="ARBA" id="ARBA00009595"/>
    </source>
</evidence>
<dbReference type="CDD" id="cd03429">
    <property type="entry name" value="NUDIX_NADH_pyrophosphatase_Nudt13"/>
    <property type="match status" value="1"/>
</dbReference>
<evidence type="ECO:0000313" key="13">
    <source>
        <dbReference type="EMBL" id="CAB4809982.1"/>
    </source>
</evidence>
<dbReference type="GO" id="GO:0046872">
    <property type="term" value="F:metal ion binding"/>
    <property type="evidence" value="ECO:0007669"/>
    <property type="project" value="UniProtKB-KW"/>
</dbReference>
<dbReference type="EMBL" id="CAFAAU010000027">
    <property type="protein sequence ID" value="CAB4809982.1"/>
    <property type="molecule type" value="Genomic_DNA"/>
</dbReference>
<dbReference type="InterPro" id="IPR000086">
    <property type="entry name" value="NUDIX_hydrolase_dom"/>
</dbReference>
<dbReference type="PANTHER" id="PTHR42904:SF6">
    <property type="entry name" value="NAD-CAPPED RNA HYDROLASE NUDT12"/>
    <property type="match status" value="1"/>
</dbReference>
<organism evidence="13">
    <name type="scientific">freshwater metagenome</name>
    <dbReference type="NCBI Taxonomy" id="449393"/>
    <lineage>
        <taxon>unclassified sequences</taxon>
        <taxon>metagenomes</taxon>
        <taxon>ecological metagenomes</taxon>
    </lineage>
</organism>
<keyword evidence="8" id="KW-0520">NAD</keyword>
<dbReference type="Pfam" id="PF09297">
    <property type="entry name" value="Zn_ribbon_NUD"/>
    <property type="match status" value="1"/>
</dbReference>
<dbReference type="EMBL" id="CAFBQD010000025">
    <property type="protein sequence ID" value="CAB5050744.1"/>
    <property type="molecule type" value="Genomic_DNA"/>
</dbReference>
<reference evidence="13" key="1">
    <citation type="submission" date="2020-05" db="EMBL/GenBank/DDBJ databases">
        <authorList>
            <person name="Chiriac C."/>
            <person name="Salcher M."/>
            <person name="Ghai R."/>
            <person name="Kavagutti S V."/>
        </authorList>
    </citation>
    <scope>NUCLEOTIDE SEQUENCE</scope>
</reference>
<name>A0A6J6YKS0_9ZZZZ</name>
<dbReference type="PROSITE" id="PS00893">
    <property type="entry name" value="NUDIX_BOX"/>
    <property type="match status" value="1"/>
</dbReference>
<evidence type="ECO:0000313" key="15">
    <source>
        <dbReference type="EMBL" id="CAB4990505.1"/>
    </source>
</evidence>
<comment type="catalytic activity">
    <reaction evidence="9">
        <text>a 5'-end NAD(+)-phospho-ribonucleoside in mRNA + H2O = a 5'-end phospho-adenosine-phospho-ribonucleoside in mRNA + beta-nicotinamide D-ribonucleotide + 2 H(+)</text>
        <dbReference type="Rhea" id="RHEA:60876"/>
        <dbReference type="Rhea" id="RHEA-COMP:15698"/>
        <dbReference type="Rhea" id="RHEA-COMP:15719"/>
        <dbReference type="ChEBI" id="CHEBI:14649"/>
        <dbReference type="ChEBI" id="CHEBI:15377"/>
        <dbReference type="ChEBI" id="CHEBI:15378"/>
        <dbReference type="ChEBI" id="CHEBI:144029"/>
        <dbReference type="ChEBI" id="CHEBI:144051"/>
    </reaction>
    <physiologicalReaction direction="left-to-right" evidence="9">
        <dbReference type="Rhea" id="RHEA:60877"/>
    </physiologicalReaction>
</comment>
<evidence type="ECO:0000313" key="17">
    <source>
        <dbReference type="EMBL" id="CAB5057055.1"/>
    </source>
</evidence>
<keyword evidence="7" id="KW-0460">Magnesium</keyword>
<dbReference type="EMBL" id="CAFBQM010000022">
    <property type="protein sequence ID" value="CAB5057055.1"/>
    <property type="molecule type" value="Genomic_DNA"/>
</dbReference>
<keyword evidence="5" id="KW-0479">Metal-binding</keyword>
<dbReference type="EMBL" id="CAFBLC010000035">
    <property type="protein sequence ID" value="CAB4854810.1"/>
    <property type="molecule type" value="Genomic_DNA"/>
</dbReference>
<dbReference type="InterPro" id="IPR049734">
    <property type="entry name" value="NudC-like_C"/>
</dbReference>
<dbReference type="InterPro" id="IPR015376">
    <property type="entry name" value="Znr_NADH_PPase"/>
</dbReference>
<dbReference type="NCBIfam" id="NF001299">
    <property type="entry name" value="PRK00241.1"/>
    <property type="match status" value="1"/>
</dbReference>
<evidence type="ECO:0000313" key="11">
    <source>
        <dbReference type="EMBL" id="CAB4707601.1"/>
    </source>
</evidence>
<gene>
    <name evidence="11" type="ORF">UFOPK2627_00856</name>
    <name evidence="12" type="ORF">UFOPK2879_00890</name>
    <name evidence="13" type="ORF">UFOPK3078_00941</name>
    <name evidence="14" type="ORF">UFOPK3288_01041</name>
    <name evidence="15" type="ORF">UFOPK3990_01051</name>
    <name evidence="16" type="ORF">UFOPK4245_00942</name>
    <name evidence="17" type="ORF">UFOPK4337_00671</name>
</gene>
<evidence type="ECO:0000313" key="12">
    <source>
        <dbReference type="EMBL" id="CAB4769062.1"/>
    </source>
</evidence>
<comment type="cofactor">
    <cofactor evidence="2">
        <name>Zn(2+)</name>
        <dbReference type="ChEBI" id="CHEBI:29105"/>
    </cofactor>
</comment>
<dbReference type="Gene3D" id="3.90.79.10">
    <property type="entry name" value="Nucleoside Triphosphate Pyrophosphohydrolase"/>
    <property type="match status" value="1"/>
</dbReference>
<dbReference type="EMBL" id="CAEZZN010000028">
    <property type="protein sequence ID" value="CAB4769062.1"/>
    <property type="molecule type" value="Genomic_DNA"/>
</dbReference>
<dbReference type="PANTHER" id="PTHR42904">
    <property type="entry name" value="NUDIX HYDROLASE, NUDC SUBFAMILY"/>
    <property type="match status" value="1"/>
</dbReference>
<evidence type="ECO:0000256" key="7">
    <source>
        <dbReference type="ARBA" id="ARBA00022842"/>
    </source>
</evidence>
<evidence type="ECO:0000256" key="4">
    <source>
        <dbReference type="ARBA" id="ARBA00012381"/>
    </source>
</evidence>
<evidence type="ECO:0000256" key="2">
    <source>
        <dbReference type="ARBA" id="ARBA00001947"/>
    </source>
</evidence>
<dbReference type="GO" id="GO:0006742">
    <property type="term" value="P:NADP+ catabolic process"/>
    <property type="evidence" value="ECO:0007669"/>
    <property type="project" value="TreeGrafter"/>
</dbReference>
<dbReference type="Gene3D" id="3.90.79.20">
    <property type="match status" value="1"/>
</dbReference>
<evidence type="ECO:0000256" key="1">
    <source>
        <dbReference type="ARBA" id="ARBA00001946"/>
    </source>
</evidence>
<dbReference type="AlphaFoldDB" id="A0A6J6YKS0"/>
<dbReference type="InterPro" id="IPR020084">
    <property type="entry name" value="NUDIX_hydrolase_CS"/>
</dbReference>
<evidence type="ECO:0000259" key="10">
    <source>
        <dbReference type="PROSITE" id="PS51462"/>
    </source>
</evidence>
<dbReference type="InterPro" id="IPR015797">
    <property type="entry name" value="NUDIX_hydrolase-like_dom_sf"/>
</dbReference>
<dbReference type="Pfam" id="PF00293">
    <property type="entry name" value="NUDIX"/>
    <property type="match status" value="1"/>
</dbReference>
<evidence type="ECO:0000313" key="16">
    <source>
        <dbReference type="EMBL" id="CAB5050744.1"/>
    </source>
</evidence>
<dbReference type="Pfam" id="PF09296">
    <property type="entry name" value="NUDIX-like"/>
    <property type="match status" value="1"/>
</dbReference>
<evidence type="ECO:0000256" key="8">
    <source>
        <dbReference type="ARBA" id="ARBA00023027"/>
    </source>
</evidence>
<dbReference type="GO" id="GO:0005829">
    <property type="term" value="C:cytosol"/>
    <property type="evidence" value="ECO:0007669"/>
    <property type="project" value="TreeGrafter"/>
</dbReference>
<dbReference type="InterPro" id="IPR015375">
    <property type="entry name" value="NADH_PPase-like_N"/>
</dbReference>
<dbReference type="GO" id="GO:0019677">
    <property type="term" value="P:NAD+ catabolic process"/>
    <property type="evidence" value="ECO:0007669"/>
    <property type="project" value="TreeGrafter"/>
</dbReference>
<keyword evidence="6" id="KW-0378">Hydrolase</keyword>
<dbReference type="PROSITE" id="PS51462">
    <property type="entry name" value="NUDIX"/>
    <property type="match status" value="1"/>
</dbReference>
<sequence>MQQIPGCYAHGAMLVAFTPMSARNQSLSPINRASDLRIDAKALDQLWEKALIIQIIDGRIAATEDALIFCDAATVAAQQESFEAGERFFLGLGRDNNTPYFAWRTSWINEPIIEDEKYEGFATLRELGSNLDEIEISLAMHAVGLANWHATHPHCARCGAATVSDLGGSVRVCVEDSTQHHPRTDPAVIVLVKDSADRILLGHQPVWPEKRFSTFAGFVEPGESFEECVSREVFEEAGVYCNDINYLRSQAWPFPASIMIAFEAITDHPENARPDGQEITEVRWFTREEMKKAVATDDILLPPSISVARKMITAWYVAKNGYAVADLTGGESWR</sequence>
<feature type="domain" description="Nudix hydrolase" evidence="10">
    <location>
        <begin position="182"/>
        <end position="307"/>
    </location>
</feature>
<proteinExistence type="inferred from homology"/>
<protein>
    <recommendedName>
        <fullName evidence="4">NAD(+) diphosphatase</fullName>
        <ecNumber evidence="4">3.6.1.22</ecNumber>
    </recommendedName>
</protein>
<dbReference type="EMBL" id="CAFBOQ010000033">
    <property type="protein sequence ID" value="CAB4990505.1"/>
    <property type="molecule type" value="Genomic_DNA"/>
</dbReference>